<comment type="caution">
    <text evidence="1">The sequence shown here is derived from an EMBL/GenBank/DDBJ whole genome shotgun (WGS) entry which is preliminary data.</text>
</comment>
<sequence length="82" mass="9034">MPLSSGDDLYGAQLEKPKVRLCLGSLIGRWILPMVHRSSSSTSIRDLIRRLHNQSNLKPASIPLVGKSGIAKNSRDQQSQPQ</sequence>
<proteinExistence type="predicted"/>
<name>A0ACC2KTV4_PERAE</name>
<keyword evidence="2" id="KW-1185">Reference proteome</keyword>
<reference evidence="1 2" key="1">
    <citation type="journal article" date="2022" name="Hortic Res">
        <title>A haplotype resolved chromosomal level avocado genome allows analysis of novel avocado genes.</title>
        <authorList>
            <person name="Nath O."/>
            <person name="Fletcher S.J."/>
            <person name="Hayward A."/>
            <person name="Shaw L.M."/>
            <person name="Masouleh A.K."/>
            <person name="Furtado A."/>
            <person name="Henry R.J."/>
            <person name="Mitter N."/>
        </authorList>
    </citation>
    <scope>NUCLEOTIDE SEQUENCE [LARGE SCALE GENOMIC DNA]</scope>
    <source>
        <strain evidence="2">cv. Hass</strain>
    </source>
</reference>
<dbReference type="Proteomes" id="UP001234297">
    <property type="component" value="Chromosome 11"/>
</dbReference>
<organism evidence="1 2">
    <name type="scientific">Persea americana</name>
    <name type="common">Avocado</name>
    <dbReference type="NCBI Taxonomy" id="3435"/>
    <lineage>
        <taxon>Eukaryota</taxon>
        <taxon>Viridiplantae</taxon>
        <taxon>Streptophyta</taxon>
        <taxon>Embryophyta</taxon>
        <taxon>Tracheophyta</taxon>
        <taxon>Spermatophyta</taxon>
        <taxon>Magnoliopsida</taxon>
        <taxon>Magnoliidae</taxon>
        <taxon>Laurales</taxon>
        <taxon>Lauraceae</taxon>
        <taxon>Persea</taxon>
    </lineage>
</organism>
<evidence type="ECO:0000313" key="1">
    <source>
        <dbReference type="EMBL" id="KAJ8624179.1"/>
    </source>
</evidence>
<gene>
    <name evidence="1" type="ORF">MRB53_032709</name>
</gene>
<accession>A0ACC2KTV4</accession>
<dbReference type="EMBL" id="CM056819">
    <property type="protein sequence ID" value="KAJ8624179.1"/>
    <property type="molecule type" value="Genomic_DNA"/>
</dbReference>
<evidence type="ECO:0000313" key="2">
    <source>
        <dbReference type="Proteomes" id="UP001234297"/>
    </source>
</evidence>
<protein>
    <submittedName>
        <fullName evidence="1">Uncharacterized protein</fullName>
    </submittedName>
</protein>